<dbReference type="SUPFAM" id="SSF55729">
    <property type="entry name" value="Acyl-CoA N-acyltransferases (Nat)"/>
    <property type="match status" value="1"/>
</dbReference>
<dbReference type="InterPro" id="IPR016181">
    <property type="entry name" value="Acyl_CoA_acyltransferase"/>
</dbReference>
<evidence type="ECO:0000313" key="7">
    <source>
        <dbReference type="EMBL" id="EYE89572.1"/>
    </source>
</evidence>
<dbReference type="RefSeq" id="WP_242847748.1">
    <property type="nucleotide sequence ID" value="NZ_AZQP01000003.1"/>
</dbReference>
<comment type="subcellular location">
    <subcellularLocation>
        <location evidence="5">Cytoplasm</location>
    </subcellularLocation>
</comment>
<feature type="domain" description="N-acetyltransferase" evidence="6">
    <location>
        <begin position="4"/>
        <end position="149"/>
    </location>
</feature>
<dbReference type="PROSITE" id="PS51186">
    <property type="entry name" value="GNAT"/>
    <property type="match status" value="1"/>
</dbReference>
<dbReference type="EC" id="2.3.1.266" evidence="5"/>
<dbReference type="InterPro" id="IPR050680">
    <property type="entry name" value="YpeA/RimI_acetyltransf"/>
</dbReference>
<dbReference type="PANTHER" id="PTHR43420:SF44">
    <property type="entry name" value="ACETYLTRANSFERASE YPEA"/>
    <property type="match status" value="1"/>
</dbReference>
<dbReference type="AlphaFoldDB" id="A0A017RY53"/>
<dbReference type="InterPro" id="IPR000182">
    <property type="entry name" value="GNAT_dom"/>
</dbReference>
<accession>A0A017RY53</accession>
<sequence>MIDFKVLDMTLDHVDEVVVIEKLSFKTPWSRDAFISELTRNKCSRYKVIIIDNRVVAYAGLWVMLDEGHITNIAVHPDYRGFGLGNVLVEELIKLSRDENLTAMTLEVRVNNLPAINLYKKYGFKETAIRKGYYHDTKEDALIMWKYDIN</sequence>
<comment type="catalytic activity">
    <reaction evidence="5">
        <text>N-terminal L-alanyl-[ribosomal protein bS18] + acetyl-CoA = N-terminal N(alpha)-acetyl-L-alanyl-[ribosomal protein bS18] + CoA + H(+)</text>
        <dbReference type="Rhea" id="RHEA:43756"/>
        <dbReference type="Rhea" id="RHEA-COMP:10676"/>
        <dbReference type="Rhea" id="RHEA-COMP:10677"/>
        <dbReference type="ChEBI" id="CHEBI:15378"/>
        <dbReference type="ChEBI" id="CHEBI:57287"/>
        <dbReference type="ChEBI" id="CHEBI:57288"/>
        <dbReference type="ChEBI" id="CHEBI:64718"/>
        <dbReference type="ChEBI" id="CHEBI:83683"/>
        <dbReference type="EC" id="2.3.1.266"/>
    </reaction>
</comment>
<organism evidence="7 8">
    <name type="scientific">Fervidicella metallireducens AeB</name>
    <dbReference type="NCBI Taxonomy" id="1403537"/>
    <lineage>
        <taxon>Bacteria</taxon>
        <taxon>Bacillati</taxon>
        <taxon>Bacillota</taxon>
        <taxon>Clostridia</taxon>
        <taxon>Eubacteriales</taxon>
        <taxon>Clostridiaceae</taxon>
        <taxon>Fervidicella</taxon>
    </lineage>
</organism>
<dbReference type="Proteomes" id="UP000019681">
    <property type="component" value="Unassembled WGS sequence"/>
</dbReference>
<dbReference type="Gene3D" id="3.40.630.30">
    <property type="match status" value="1"/>
</dbReference>
<evidence type="ECO:0000256" key="5">
    <source>
        <dbReference type="RuleBase" id="RU363094"/>
    </source>
</evidence>
<proteinExistence type="inferred from homology"/>
<dbReference type="PANTHER" id="PTHR43420">
    <property type="entry name" value="ACETYLTRANSFERASE"/>
    <property type="match status" value="1"/>
</dbReference>
<keyword evidence="7" id="KW-0687">Ribonucleoprotein</keyword>
<keyword evidence="4" id="KW-0012">Acyltransferase</keyword>
<evidence type="ECO:0000256" key="2">
    <source>
        <dbReference type="ARBA" id="ARBA00022490"/>
    </source>
</evidence>
<comment type="similarity">
    <text evidence="1 5">Belongs to the acetyltransferase family. RimI subfamily.</text>
</comment>
<comment type="function">
    <text evidence="5">Acetylates the N-terminal alanine of ribosomal protein bS18.</text>
</comment>
<keyword evidence="3" id="KW-0808">Transferase</keyword>
<evidence type="ECO:0000259" key="6">
    <source>
        <dbReference type="PROSITE" id="PS51186"/>
    </source>
</evidence>
<evidence type="ECO:0000256" key="3">
    <source>
        <dbReference type="ARBA" id="ARBA00022679"/>
    </source>
</evidence>
<protein>
    <recommendedName>
        <fullName evidence="5">[Ribosomal protein bS18]-alanine N-acetyltransferase</fullName>
        <ecNumber evidence="5">2.3.1.266</ecNumber>
    </recommendedName>
</protein>
<evidence type="ECO:0000256" key="1">
    <source>
        <dbReference type="ARBA" id="ARBA00005395"/>
    </source>
</evidence>
<comment type="caution">
    <text evidence="7">The sequence shown here is derived from an EMBL/GenBank/DDBJ whole genome shotgun (WGS) entry which is preliminary data.</text>
</comment>
<reference evidence="7 8" key="1">
    <citation type="journal article" date="2014" name="Genome Announc.">
        <title>Draft Genome Sequence of Fervidicella metallireducens Strain AeBT, an Iron-Reducing Thermoanaerobe from the Great Artesian Basin.</title>
        <authorList>
            <person name="Patel B.K."/>
        </authorList>
    </citation>
    <scope>NUCLEOTIDE SEQUENCE [LARGE SCALE GENOMIC DNA]</scope>
    <source>
        <strain evidence="7 8">AeB</strain>
    </source>
</reference>
<evidence type="ECO:0000256" key="4">
    <source>
        <dbReference type="ARBA" id="ARBA00023315"/>
    </source>
</evidence>
<keyword evidence="8" id="KW-1185">Reference proteome</keyword>
<dbReference type="GO" id="GO:0005737">
    <property type="term" value="C:cytoplasm"/>
    <property type="evidence" value="ECO:0007669"/>
    <property type="project" value="UniProtKB-SubCell"/>
</dbReference>
<dbReference type="STRING" id="1403537.Q428_02035"/>
<dbReference type="InterPro" id="IPR006464">
    <property type="entry name" value="AcTrfase_RimI/Ard1"/>
</dbReference>
<dbReference type="CDD" id="cd04301">
    <property type="entry name" value="NAT_SF"/>
    <property type="match status" value="1"/>
</dbReference>
<evidence type="ECO:0000313" key="8">
    <source>
        <dbReference type="Proteomes" id="UP000019681"/>
    </source>
</evidence>
<dbReference type="GO" id="GO:0008999">
    <property type="term" value="F:protein-N-terminal-alanine acetyltransferase activity"/>
    <property type="evidence" value="ECO:0007669"/>
    <property type="project" value="UniProtKB-EC"/>
</dbReference>
<name>A0A017RY53_9CLOT</name>
<dbReference type="GO" id="GO:0005840">
    <property type="term" value="C:ribosome"/>
    <property type="evidence" value="ECO:0007669"/>
    <property type="project" value="UniProtKB-KW"/>
</dbReference>
<dbReference type="NCBIfam" id="TIGR01575">
    <property type="entry name" value="rimI"/>
    <property type="match status" value="1"/>
</dbReference>
<keyword evidence="2 5" id="KW-0963">Cytoplasm</keyword>
<dbReference type="Pfam" id="PF00583">
    <property type="entry name" value="Acetyltransf_1"/>
    <property type="match status" value="1"/>
</dbReference>
<dbReference type="EMBL" id="AZQP01000003">
    <property type="protein sequence ID" value="EYE89572.1"/>
    <property type="molecule type" value="Genomic_DNA"/>
</dbReference>
<gene>
    <name evidence="7" type="ORF">Q428_02035</name>
</gene>
<keyword evidence="7" id="KW-0689">Ribosomal protein</keyword>